<proteinExistence type="predicted"/>
<evidence type="ECO:0000256" key="1">
    <source>
        <dbReference type="SAM" id="MobiDB-lite"/>
    </source>
</evidence>
<dbReference type="OrthoDB" id="2441831at2759"/>
<feature type="compositionally biased region" description="Basic and acidic residues" evidence="1">
    <location>
        <begin position="104"/>
        <end position="114"/>
    </location>
</feature>
<dbReference type="AlphaFoldDB" id="A0A9P6KE82"/>
<comment type="caution">
    <text evidence="2">The sequence shown here is derived from an EMBL/GenBank/DDBJ whole genome shotgun (WGS) entry which is preliminary data.</text>
</comment>
<feature type="compositionally biased region" description="Basic and acidic residues" evidence="1">
    <location>
        <begin position="139"/>
        <end position="149"/>
    </location>
</feature>
<keyword evidence="3" id="KW-1185">Reference proteome</keyword>
<reference evidence="2" key="1">
    <citation type="journal article" date="2020" name="Fungal Divers.">
        <title>Resolving the Mortierellaceae phylogeny through synthesis of multi-gene phylogenetics and phylogenomics.</title>
        <authorList>
            <person name="Vandepol N."/>
            <person name="Liber J."/>
            <person name="Desiro A."/>
            <person name="Na H."/>
            <person name="Kennedy M."/>
            <person name="Barry K."/>
            <person name="Grigoriev I.V."/>
            <person name="Miller A.N."/>
            <person name="O'Donnell K."/>
            <person name="Stajich J.E."/>
            <person name="Bonito G."/>
        </authorList>
    </citation>
    <scope>NUCLEOTIDE SEQUENCE</scope>
    <source>
        <strain evidence="2">KOD1015</strain>
    </source>
</reference>
<sequence>MSFFFNLFSDNATPAERENAAAVKAMIKDRKTVLKAEYKDYEVVYKQELLQADADYKVAQEQAKNNFVRVVAASLNRELDAVERTDEFANSDEKTKNKIHKMRTWIDHESRKCGGEQQQYKSCQEEEKPMLRSPLSSFSDEKHPEGLVA</sequence>
<dbReference type="Proteomes" id="UP000780801">
    <property type="component" value="Unassembled WGS sequence"/>
</dbReference>
<organism evidence="2 3">
    <name type="scientific">Lunasporangiospora selenospora</name>
    <dbReference type="NCBI Taxonomy" id="979761"/>
    <lineage>
        <taxon>Eukaryota</taxon>
        <taxon>Fungi</taxon>
        <taxon>Fungi incertae sedis</taxon>
        <taxon>Mucoromycota</taxon>
        <taxon>Mortierellomycotina</taxon>
        <taxon>Mortierellomycetes</taxon>
        <taxon>Mortierellales</taxon>
        <taxon>Mortierellaceae</taxon>
        <taxon>Lunasporangiospora</taxon>
    </lineage>
</organism>
<accession>A0A9P6KE82</accession>
<feature type="region of interest" description="Disordered" evidence="1">
    <location>
        <begin position="101"/>
        <end position="149"/>
    </location>
</feature>
<protein>
    <submittedName>
        <fullName evidence="2">Uncharacterized protein</fullName>
    </submittedName>
</protein>
<evidence type="ECO:0000313" key="3">
    <source>
        <dbReference type="Proteomes" id="UP000780801"/>
    </source>
</evidence>
<name>A0A9P6KE82_9FUNG</name>
<evidence type="ECO:0000313" key="2">
    <source>
        <dbReference type="EMBL" id="KAF9581633.1"/>
    </source>
</evidence>
<gene>
    <name evidence="2" type="ORF">BGW38_001273</name>
</gene>
<dbReference type="EMBL" id="JAABOA010001395">
    <property type="protein sequence ID" value="KAF9581633.1"/>
    <property type="molecule type" value="Genomic_DNA"/>
</dbReference>